<dbReference type="RefSeq" id="WP_284339366.1">
    <property type="nucleotide sequence ID" value="NZ_BSNS01000007.1"/>
</dbReference>
<reference evidence="7" key="1">
    <citation type="journal article" date="2019" name="Int. J. Syst. Evol. Microbiol.">
        <title>The Global Catalogue of Microorganisms (GCM) 10K type strain sequencing project: providing services to taxonomists for standard genome sequencing and annotation.</title>
        <authorList>
            <consortium name="The Broad Institute Genomics Platform"/>
            <consortium name="The Broad Institute Genome Sequencing Center for Infectious Disease"/>
            <person name="Wu L."/>
            <person name="Ma J."/>
        </authorList>
    </citation>
    <scope>NUCLEOTIDE SEQUENCE [LARGE SCALE GENOMIC DNA]</scope>
    <source>
        <strain evidence="7">NBRC 112416</strain>
    </source>
</reference>
<keyword evidence="2" id="KW-0813">Transport</keyword>
<dbReference type="PANTHER" id="PTHR42788">
    <property type="entry name" value="TAURINE IMPORT ATP-BINDING PROTEIN-RELATED"/>
    <property type="match status" value="1"/>
</dbReference>
<sequence length="234" mass="24560">MAAPSLNIAVTEKRFGVGAPLFADFNLSIEPGTVVALLGPSGIGKSSLLRMVAGIDRAFSGSIAIDAVAAAQAPAPGFVFQDARLLPWLTALENVRLANRDLDQAGAENLLSQVGLAGRGGDFPHQLSGGMQRRVSLARALAANPGLLVLDEPFVSLDAALAAEMRTLLAETIDARRPTVLLVTHNVEDGVRLADRIILLAGRPAQIAADVALDTPRSERNEAVLDAYRARLMA</sequence>
<dbReference type="PROSITE" id="PS00211">
    <property type="entry name" value="ABC_TRANSPORTER_1"/>
    <property type="match status" value="1"/>
</dbReference>
<dbReference type="InterPro" id="IPR003593">
    <property type="entry name" value="AAA+_ATPase"/>
</dbReference>
<dbReference type="EMBL" id="BSNS01000007">
    <property type="protein sequence ID" value="GLQ53913.1"/>
    <property type="molecule type" value="Genomic_DNA"/>
</dbReference>
<dbReference type="Pfam" id="PF00005">
    <property type="entry name" value="ABC_tran"/>
    <property type="match status" value="1"/>
</dbReference>
<name>A0ABQ5W235_9HYPH</name>
<dbReference type="SMART" id="SM00382">
    <property type="entry name" value="AAA"/>
    <property type="match status" value="1"/>
</dbReference>
<accession>A0ABQ5W235</accession>
<evidence type="ECO:0000259" key="5">
    <source>
        <dbReference type="PROSITE" id="PS50893"/>
    </source>
</evidence>
<dbReference type="Proteomes" id="UP001156691">
    <property type="component" value="Unassembled WGS sequence"/>
</dbReference>
<dbReference type="InterPro" id="IPR003439">
    <property type="entry name" value="ABC_transporter-like_ATP-bd"/>
</dbReference>
<proteinExistence type="inferred from homology"/>
<evidence type="ECO:0000256" key="2">
    <source>
        <dbReference type="ARBA" id="ARBA00022448"/>
    </source>
</evidence>
<keyword evidence="4 6" id="KW-0067">ATP-binding</keyword>
<evidence type="ECO:0000256" key="4">
    <source>
        <dbReference type="ARBA" id="ARBA00022840"/>
    </source>
</evidence>
<comment type="caution">
    <text evidence="6">The sequence shown here is derived from an EMBL/GenBank/DDBJ whole genome shotgun (WGS) entry which is preliminary data.</text>
</comment>
<dbReference type="GO" id="GO:0005524">
    <property type="term" value="F:ATP binding"/>
    <property type="evidence" value="ECO:0007669"/>
    <property type="project" value="UniProtKB-KW"/>
</dbReference>
<organism evidence="6 7">
    <name type="scientific">Devosia nitrariae</name>
    <dbReference type="NCBI Taxonomy" id="2071872"/>
    <lineage>
        <taxon>Bacteria</taxon>
        <taxon>Pseudomonadati</taxon>
        <taxon>Pseudomonadota</taxon>
        <taxon>Alphaproteobacteria</taxon>
        <taxon>Hyphomicrobiales</taxon>
        <taxon>Devosiaceae</taxon>
        <taxon>Devosia</taxon>
    </lineage>
</organism>
<keyword evidence="7" id="KW-1185">Reference proteome</keyword>
<evidence type="ECO:0000313" key="6">
    <source>
        <dbReference type="EMBL" id="GLQ53913.1"/>
    </source>
</evidence>
<dbReference type="InterPro" id="IPR027417">
    <property type="entry name" value="P-loop_NTPase"/>
</dbReference>
<gene>
    <name evidence="6" type="ORF">GCM10010862_11720</name>
</gene>
<dbReference type="Gene3D" id="3.40.50.300">
    <property type="entry name" value="P-loop containing nucleotide triphosphate hydrolases"/>
    <property type="match status" value="1"/>
</dbReference>
<evidence type="ECO:0000256" key="3">
    <source>
        <dbReference type="ARBA" id="ARBA00022741"/>
    </source>
</evidence>
<evidence type="ECO:0000256" key="1">
    <source>
        <dbReference type="ARBA" id="ARBA00005417"/>
    </source>
</evidence>
<feature type="domain" description="ABC transporter" evidence="5">
    <location>
        <begin position="6"/>
        <end position="227"/>
    </location>
</feature>
<protein>
    <submittedName>
        <fullName evidence="6">ABC transporter ATP-binding protein</fullName>
    </submittedName>
</protein>
<comment type="similarity">
    <text evidence="1">Belongs to the ABC transporter superfamily.</text>
</comment>
<dbReference type="PROSITE" id="PS50893">
    <property type="entry name" value="ABC_TRANSPORTER_2"/>
    <property type="match status" value="1"/>
</dbReference>
<dbReference type="PANTHER" id="PTHR42788:SF19">
    <property type="entry name" value="ALIPHATIC SULFONATES IMPORT ATP-BINDING PROTEIN SSUB 2"/>
    <property type="match status" value="1"/>
</dbReference>
<dbReference type="SUPFAM" id="SSF52540">
    <property type="entry name" value="P-loop containing nucleoside triphosphate hydrolases"/>
    <property type="match status" value="1"/>
</dbReference>
<evidence type="ECO:0000313" key="7">
    <source>
        <dbReference type="Proteomes" id="UP001156691"/>
    </source>
</evidence>
<keyword evidence="3" id="KW-0547">Nucleotide-binding</keyword>
<dbReference type="InterPro" id="IPR050166">
    <property type="entry name" value="ABC_transporter_ATP-bind"/>
</dbReference>
<dbReference type="InterPro" id="IPR017871">
    <property type="entry name" value="ABC_transporter-like_CS"/>
</dbReference>